<reference evidence="2 3" key="2">
    <citation type="journal article" date="2016" name="Environ. Microbiol. Rep.">
        <title>Metagenomic evidence for the presence of phototrophic Gemmatimonadetes bacteria in diverse environments.</title>
        <authorList>
            <person name="Zeng Y."/>
            <person name="Baumbach J."/>
            <person name="Barbosa E.G."/>
            <person name="Azevedo V."/>
            <person name="Zhang C."/>
            <person name="Koblizek M."/>
        </authorList>
    </citation>
    <scope>NUCLEOTIDE SEQUENCE [LARGE SCALE GENOMIC DNA]</scope>
    <source>
        <strain evidence="2 3">AP64</strain>
    </source>
</reference>
<name>A0A143BMQ8_9BACT</name>
<dbReference type="EMBL" id="CP011454">
    <property type="protein sequence ID" value="AMW05714.1"/>
    <property type="molecule type" value="Genomic_DNA"/>
</dbReference>
<organism evidence="2 3">
    <name type="scientific">Gemmatimonas phototrophica</name>
    <dbReference type="NCBI Taxonomy" id="1379270"/>
    <lineage>
        <taxon>Bacteria</taxon>
        <taxon>Pseudomonadati</taxon>
        <taxon>Gemmatimonadota</taxon>
        <taxon>Gemmatimonadia</taxon>
        <taxon>Gemmatimonadales</taxon>
        <taxon>Gemmatimonadaceae</taxon>
        <taxon>Gemmatimonas</taxon>
    </lineage>
</organism>
<keyword evidence="3" id="KW-1185">Reference proteome</keyword>
<dbReference type="OrthoDB" id="9803764at2"/>
<dbReference type="STRING" id="1379270.GEMMAAP_14740"/>
<accession>A0A143BMQ8</accession>
<dbReference type="RefSeq" id="WP_026848568.1">
    <property type="nucleotide sequence ID" value="NZ_CP011454.1"/>
</dbReference>
<evidence type="ECO:0000256" key="1">
    <source>
        <dbReference type="SAM" id="SignalP"/>
    </source>
</evidence>
<dbReference type="AlphaFoldDB" id="A0A143BMQ8"/>
<protein>
    <submittedName>
        <fullName evidence="2">Uncharacterized protein</fullName>
    </submittedName>
</protein>
<proteinExistence type="predicted"/>
<gene>
    <name evidence="2" type="ORF">GEMMAAP_14740</name>
</gene>
<evidence type="ECO:0000313" key="3">
    <source>
        <dbReference type="Proteomes" id="UP000076404"/>
    </source>
</evidence>
<sequence length="166" mass="17443">MVIRTTLALATALSLSLAASAQAQDKQPPAKKPAGQMDHAAMHAEHMKQMEGGKEAKAEGWKELDAYHMLMMATWHPAKDKNDLAPTRGMIGDMVTSAKAVAASKAPAACQKPAIAKAQAGLTGETLKVQALVNSKADDAALKAAMKGLHDAFEVLEEGCNTGMKH</sequence>
<keyword evidence="1" id="KW-0732">Signal</keyword>
<dbReference type="Proteomes" id="UP000076404">
    <property type="component" value="Chromosome"/>
</dbReference>
<reference evidence="2 3" key="1">
    <citation type="journal article" date="2014" name="Proc. Natl. Acad. Sci. U.S.A.">
        <title>Functional type 2 photosynthetic reaction centers found in the rare bacterial phylum Gemmatimonadetes.</title>
        <authorList>
            <person name="Zeng Y."/>
            <person name="Feng F."/>
            <person name="Medova H."/>
            <person name="Dean J."/>
            <person name="Koblizek M."/>
        </authorList>
    </citation>
    <scope>NUCLEOTIDE SEQUENCE [LARGE SCALE GENOMIC DNA]</scope>
    <source>
        <strain evidence="2 3">AP64</strain>
    </source>
</reference>
<dbReference type="KEGG" id="gph:GEMMAAP_14740"/>
<evidence type="ECO:0000313" key="2">
    <source>
        <dbReference type="EMBL" id="AMW05714.1"/>
    </source>
</evidence>
<feature type="signal peptide" evidence="1">
    <location>
        <begin position="1"/>
        <end position="23"/>
    </location>
</feature>
<dbReference type="eggNOG" id="COG3667">
    <property type="taxonomic scope" value="Bacteria"/>
</dbReference>
<feature type="chain" id="PRO_5007506894" evidence="1">
    <location>
        <begin position="24"/>
        <end position="166"/>
    </location>
</feature>